<reference evidence="1 2" key="1">
    <citation type="submission" date="2017-05" db="EMBL/GenBank/DDBJ databases">
        <authorList>
            <person name="Song R."/>
            <person name="Chenine A.L."/>
            <person name="Ruprecht R.M."/>
        </authorList>
    </citation>
    <scope>NUCLEOTIDE SEQUENCE [LARGE SCALE GENOMIC DNA]</scope>
</reference>
<gene>
    <name evidence="1" type="ORF">NOXIFER_5</name>
</gene>
<dbReference type="EMBL" id="MF063068">
    <property type="protein sequence ID" value="ARV77176.1"/>
    <property type="molecule type" value="Genomic_DNA"/>
</dbReference>
<dbReference type="Proteomes" id="UP000224829">
    <property type="component" value="Segment"/>
</dbReference>
<name>A0A1Y0SZS0_9CAUD</name>
<protein>
    <submittedName>
        <fullName evidence="1">Uncharacterized protein</fullName>
    </submittedName>
</protein>
<organism evidence="1 2">
    <name type="scientific">Pseudomonas phage Noxifer</name>
    <dbReference type="NCBI Taxonomy" id="2006684"/>
    <lineage>
        <taxon>Viruses</taxon>
        <taxon>Duplodnaviria</taxon>
        <taxon>Heunggongvirae</taxon>
        <taxon>Uroviricota</taxon>
        <taxon>Caudoviricetes</taxon>
        <taxon>Chimalliviridae</taxon>
        <taxon>Noxifervirus</taxon>
        <taxon>Noxifervirus noxifer</taxon>
    </lineage>
</organism>
<accession>A0A1Y0SZS0</accession>
<keyword evidence="2" id="KW-1185">Reference proteome</keyword>
<evidence type="ECO:0000313" key="2">
    <source>
        <dbReference type="Proteomes" id="UP000224829"/>
    </source>
</evidence>
<proteinExistence type="predicted"/>
<sequence>MSCKVSSALSSWLRLWCSLQTSPPTNSNLFSIIPLRNNVMTIKHTMTAHQFNQQQHMQMRGDSFKTAGTRVYLFEGATVLVDEATKTITAVNRVPGKSFEPIIAIRRIAYYLGHVNYRGERHELEILRAETSAYSWLFSKAMHLFPKSFFN</sequence>
<evidence type="ECO:0000313" key="1">
    <source>
        <dbReference type="EMBL" id="ARV77176.1"/>
    </source>
</evidence>